<dbReference type="PRINTS" id="PR00725">
    <property type="entry name" value="DADACBPTASE1"/>
</dbReference>
<dbReference type="SUPFAM" id="SSF56601">
    <property type="entry name" value="beta-lactamase/transpeptidase-like"/>
    <property type="match status" value="1"/>
</dbReference>
<reference evidence="12 13" key="1">
    <citation type="submission" date="2016-07" db="EMBL/GenBank/DDBJ databases">
        <title>Draft Genome Sequence of Methylobrevis pamukkalensis PK2.</title>
        <authorList>
            <person name="Vasilenko O.V."/>
            <person name="Doronina N.V."/>
            <person name="Shmareva M.N."/>
            <person name="Tarlachkov S.V."/>
            <person name="Mustakhimov I."/>
            <person name="Trotsenko Y.A."/>
        </authorList>
    </citation>
    <scope>NUCLEOTIDE SEQUENCE [LARGE SCALE GENOMIC DNA]</scope>
    <source>
        <strain evidence="12 13">PK2</strain>
    </source>
</reference>
<keyword evidence="3 12" id="KW-0378">Hydrolase</keyword>
<dbReference type="Proteomes" id="UP000094622">
    <property type="component" value="Unassembled WGS sequence"/>
</dbReference>
<comment type="similarity">
    <text evidence="1 9">Belongs to the peptidase S11 family.</text>
</comment>
<dbReference type="EC" id="3.4.16.4" evidence="12"/>
<evidence type="ECO:0000256" key="6">
    <source>
        <dbReference type="ARBA" id="ARBA00023316"/>
    </source>
</evidence>
<feature type="signal peptide" evidence="10">
    <location>
        <begin position="1"/>
        <end position="21"/>
    </location>
</feature>
<accession>A0A1E3H124</accession>
<feature type="domain" description="SPOR" evidence="11">
    <location>
        <begin position="432"/>
        <end position="516"/>
    </location>
</feature>
<dbReference type="GO" id="GO:0006508">
    <property type="term" value="P:proteolysis"/>
    <property type="evidence" value="ECO:0007669"/>
    <property type="project" value="InterPro"/>
</dbReference>
<dbReference type="InterPro" id="IPR018044">
    <property type="entry name" value="Peptidase_S11"/>
</dbReference>
<dbReference type="GO" id="GO:0042834">
    <property type="term" value="F:peptidoglycan binding"/>
    <property type="evidence" value="ECO:0007669"/>
    <property type="project" value="InterPro"/>
</dbReference>
<dbReference type="Pfam" id="PF05036">
    <property type="entry name" value="SPOR"/>
    <property type="match status" value="1"/>
</dbReference>
<keyword evidence="6" id="KW-0961">Cell wall biogenesis/degradation</keyword>
<evidence type="ECO:0000256" key="5">
    <source>
        <dbReference type="ARBA" id="ARBA00022984"/>
    </source>
</evidence>
<evidence type="ECO:0000313" key="12">
    <source>
        <dbReference type="EMBL" id="ODN70000.1"/>
    </source>
</evidence>
<name>A0A1E3H124_9HYPH</name>
<keyword evidence="4" id="KW-0133">Cell shape</keyword>
<feature type="binding site" evidence="8">
    <location>
        <position position="230"/>
    </location>
    <ligand>
        <name>substrate</name>
    </ligand>
</feature>
<feature type="chain" id="PRO_5009128870" evidence="10">
    <location>
        <begin position="22"/>
        <end position="516"/>
    </location>
</feature>
<dbReference type="InterPro" id="IPR012338">
    <property type="entry name" value="Beta-lactam/transpept-like"/>
</dbReference>
<dbReference type="GO" id="GO:0009002">
    <property type="term" value="F:serine-type D-Ala-D-Ala carboxypeptidase activity"/>
    <property type="evidence" value="ECO:0007669"/>
    <property type="project" value="UniProtKB-EC"/>
</dbReference>
<dbReference type="InterPro" id="IPR007730">
    <property type="entry name" value="SPOR-like_dom"/>
</dbReference>
<dbReference type="PATRIC" id="fig|1439726.3.peg.2800"/>
<keyword evidence="2 10" id="KW-0732">Signal</keyword>
<evidence type="ECO:0000259" key="11">
    <source>
        <dbReference type="PROSITE" id="PS51724"/>
    </source>
</evidence>
<evidence type="ECO:0000256" key="8">
    <source>
        <dbReference type="PIRSR" id="PIRSR618044-2"/>
    </source>
</evidence>
<sequence length="516" mass="54861">MFRFRIFQNMNAAAFVRTACAAVLASGLVVTLPSAEAAAAKTAAIVVDTTTGKVLYQEDADARRYPASLTKMMTLYVLFEELDRGRYKLSSRLTATAHSAAMPPSKLGLRRGETISVEDAIKALVTKSANDVAATIGENVSGSERAFADRMTRTARAIGMRGTQFRNASGLPDVQQYTTARDMMILGVALQVRFPRYYDYFQTRSFVWKGRKIGNHNRLLGSVDGVDGIKTGYTRMSGFNLVSSIKRDGRKMVGVVLGGTSGASRDDKMRKLLAAYLPKASRGRGVDDALVARAVGQKVPVAARNIAIPVGEAASRTAVALAGHPMPLPRPLMPSQEFVTASILPSASIEVGRPIATVPLRQPDVYTEGEMPVSAAEAFAEVEGEGAIGDADMEADSLQVQTMSIPVPPAPIEVASVDTGARKLAAPSRSADRQMSGWVIQIGAVASEKAANALLAKARDKAGSSLADAAPVTEVFSKGSATYVRARFAGFDDADAANRACAVLKKRDFACYAVRL</sequence>
<dbReference type="PANTHER" id="PTHR21581">
    <property type="entry name" value="D-ALANYL-D-ALANINE CARBOXYPEPTIDASE"/>
    <property type="match status" value="1"/>
</dbReference>
<feature type="active site" description="Acyl-ester intermediate" evidence="7">
    <location>
        <position position="68"/>
    </location>
</feature>
<feature type="active site" evidence="7">
    <location>
        <position position="128"/>
    </location>
</feature>
<dbReference type="EMBL" id="MCRJ01000065">
    <property type="protein sequence ID" value="ODN70000.1"/>
    <property type="molecule type" value="Genomic_DNA"/>
</dbReference>
<evidence type="ECO:0000256" key="7">
    <source>
        <dbReference type="PIRSR" id="PIRSR618044-1"/>
    </source>
</evidence>
<dbReference type="Pfam" id="PF00768">
    <property type="entry name" value="Peptidase_S11"/>
    <property type="match status" value="1"/>
</dbReference>
<dbReference type="InterPro" id="IPR036680">
    <property type="entry name" value="SPOR-like_sf"/>
</dbReference>
<evidence type="ECO:0000256" key="9">
    <source>
        <dbReference type="RuleBase" id="RU004016"/>
    </source>
</evidence>
<evidence type="ECO:0000256" key="10">
    <source>
        <dbReference type="SAM" id="SignalP"/>
    </source>
</evidence>
<proteinExistence type="inferred from homology"/>
<dbReference type="GO" id="GO:0008360">
    <property type="term" value="P:regulation of cell shape"/>
    <property type="evidence" value="ECO:0007669"/>
    <property type="project" value="UniProtKB-KW"/>
</dbReference>
<dbReference type="RefSeq" id="WP_210183317.1">
    <property type="nucleotide sequence ID" value="NZ_MCRJ01000065.1"/>
</dbReference>
<dbReference type="GO" id="GO:0071555">
    <property type="term" value="P:cell wall organization"/>
    <property type="evidence" value="ECO:0007669"/>
    <property type="project" value="UniProtKB-KW"/>
</dbReference>
<dbReference type="GO" id="GO:0009252">
    <property type="term" value="P:peptidoglycan biosynthetic process"/>
    <property type="evidence" value="ECO:0007669"/>
    <property type="project" value="UniProtKB-KW"/>
</dbReference>
<dbReference type="PANTHER" id="PTHR21581:SF6">
    <property type="entry name" value="TRAFFICKING PROTEIN PARTICLE COMPLEX SUBUNIT 12"/>
    <property type="match status" value="1"/>
</dbReference>
<keyword evidence="5" id="KW-0573">Peptidoglycan synthesis</keyword>
<evidence type="ECO:0000256" key="2">
    <source>
        <dbReference type="ARBA" id="ARBA00022729"/>
    </source>
</evidence>
<dbReference type="InterPro" id="IPR001967">
    <property type="entry name" value="Peptidase_S11_N"/>
</dbReference>
<dbReference type="PROSITE" id="PS51724">
    <property type="entry name" value="SPOR"/>
    <property type="match status" value="1"/>
</dbReference>
<evidence type="ECO:0000256" key="3">
    <source>
        <dbReference type="ARBA" id="ARBA00022801"/>
    </source>
</evidence>
<gene>
    <name evidence="12" type="primary">dacF_1</name>
    <name evidence="12" type="ORF">A6302_02656</name>
</gene>
<protein>
    <submittedName>
        <fullName evidence="12">D-alanyl-D-alanine carboxypeptidase DacF</fullName>
        <ecNumber evidence="12">3.4.16.4</ecNumber>
    </submittedName>
</protein>
<evidence type="ECO:0000256" key="1">
    <source>
        <dbReference type="ARBA" id="ARBA00007164"/>
    </source>
</evidence>
<keyword evidence="12" id="KW-0645">Protease</keyword>
<dbReference type="SUPFAM" id="SSF110997">
    <property type="entry name" value="Sporulation related repeat"/>
    <property type="match status" value="1"/>
</dbReference>
<organism evidence="12 13">
    <name type="scientific">Methylobrevis pamukkalensis</name>
    <dbReference type="NCBI Taxonomy" id="1439726"/>
    <lineage>
        <taxon>Bacteria</taxon>
        <taxon>Pseudomonadati</taxon>
        <taxon>Pseudomonadota</taxon>
        <taxon>Alphaproteobacteria</taxon>
        <taxon>Hyphomicrobiales</taxon>
        <taxon>Pleomorphomonadaceae</taxon>
        <taxon>Methylobrevis</taxon>
    </lineage>
</organism>
<comment type="caution">
    <text evidence="12">The sequence shown here is derived from an EMBL/GenBank/DDBJ whole genome shotgun (WGS) entry which is preliminary data.</text>
</comment>
<dbReference type="AlphaFoldDB" id="A0A1E3H124"/>
<keyword evidence="12" id="KW-0121">Carboxypeptidase</keyword>
<dbReference type="Gene3D" id="3.30.70.1070">
    <property type="entry name" value="Sporulation related repeat"/>
    <property type="match status" value="1"/>
</dbReference>
<evidence type="ECO:0000313" key="13">
    <source>
        <dbReference type="Proteomes" id="UP000094622"/>
    </source>
</evidence>
<dbReference type="Gene3D" id="3.40.710.10">
    <property type="entry name" value="DD-peptidase/beta-lactamase superfamily"/>
    <property type="match status" value="1"/>
</dbReference>
<feature type="active site" description="Proton acceptor" evidence="7">
    <location>
        <position position="71"/>
    </location>
</feature>
<keyword evidence="13" id="KW-1185">Reference proteome</keyword>
<evidence type="ECO:0000256" key="4">
    <source>
        <dbReference type="ARBA" id="ARBA00022960"/>
    </source>
</evidence>